<dbReference type="GO" id="GO:0046930">
    <property type="term" value="C:pore complex"/>
    <property type="evidence" value="ECO:0007669"/>
    <property type="project" value="UniProtKB-KW"/>
</dbReference>
<dbReference type="PROSITE" id="PS51318">
    <property type="entry name" value="TAT"/>
    <property type="match status" value="1"/>
</dbReference>
<keyword evidence="3" id="KW-0813">Transport</keyword>
<evidence type="ECO:0000256" key="6">
    <source>
        <dbReference type="ARBA" id="ARBA00022692"/>
    </source>
</evidence>
<keyword evidence="4" id="KW-1134">Transmembrane beta strand</keyword>
<evidence type="ECO:0000256" key="5">
    <source>
        <dbReference type="ARBA" id="ARBA00022597"/>
    </source>
</evidence>
<dbReference type="InterPro" id="IPR003715">
    <property type="entry name" value="Poly_export_N"/>
</dbReference>
<keyword evidence="13" id="KW-0998">Cell outer membrane</keyword>
<evidence type="ECO:0000256" key="1">
    <source>
        <dbReference type="ARBA" id="ARBA00004571"/>
    </source>
</evidence>
<evidence type="ECO:0000259" key="16">
    <source>
        <dbReference type="Pfam" id="PF02563"/>
    </source>
</evidence>
<evidence type="ECO:0000256" key="3">
    <source>
        <dbReference type="ARBA" id="ARBA00022448"/>
    </source>
</evidence>
<evidence type="ECO:0000256" key="10">
    <source>
        <dbReference type="ARBA" id="ARBA00023114"/>
    </source>
</evidence>
<dbReference type="GO" id="GO:0015159">
    <property type="term" value="F:polysaccharide transmembrane transporter activity"/>
    <property type="evidence" value="ECO:0007669"/>
    <property type="project" value="InterPro"/>
</dbReference>
<dbReference type="GO" id="GO:0015288">
    <property type="term" value="F:porin activity"/>
    <property type="evidence" value="ECO:0007669"/>
    <property type="project" value="UniProtKB-KW"/>
</dbReference>
<evidence type="ECO:0000256" key="2">
    <source>
        <dbReference type="ARBA" id="ARBA00009450"/>
    </source>
</evidence>
<dbReference type="GO" id="GO:0009279">
    <property type="term" value="C:cell outer membrane"/>
    <property type="evidence" value="ECO:0007669"/>
    <property type="project" value="UniProtKB-SubCell"/>
</dbReference>
<evidence type="ECO:0000256" key="15">
    <source>
        <dbReference type="SAM" id="SignalP"/>
    </source>
</evidence>
<dbReference type="InterPro" id="IPR054765">
    <property type="entry name" value="SLBB_dom"/>
</dbReference>
<feature type="chain" id="PRO_5011269872" evidence="15">
    <location>
        <begin position="30"/>
        <end position="392"/>
    </location>
</feature>
<organism evidence="18 19">
    <name type="scientific">Caballeronia sordidicola</name>
    <name type="common">Burkholderia sordidicola</name>
    <dbReference type="NCBI Taxonomy" id="196367"/>
    <lineage>
        <taxon>Bacteria</taxon>
        <taxon>Pseudomonadati</taxon>
        <taxon>Pseudomonadota</taxon>
        <taxon>Betaproteobacteria</taxon>
        <taxon>Burkholderiales</taxon>
        <taxon>Burkholderiaceae</taxon>
        <taxon>Caballeronia</taxon>
    </lineage>
</organism>
<evidence type="ECO:0000313" key="18">
    <source>
        <dbReference type="EMBL" id="OTP77476.1"/>
    </source>
</evidence>
<dbReference type="Pfam" id="PF22461">
    <property type="entry name" value="SLBB_2"/>
    <property type="match status" value="2"/>
</dbReference>
<dbReference type="RefSeq" id="WP_062171956.1">
    <property type="nucleotide sequence ID" value="NZ_MSRG01000024.1"/>
</dbReference>
<proteinExistence type="inferred from homology"/>
<evidence type="ECO:0000259" key="17">
    <source>
        <dbReference type="Pfam" id="PF22461"/>
    </source>
</evidence>
<keyword evidence="5" id="KW-0762">Sugar transport</keyword>
<sequence length="392" mass="41289">MNTPNTPVRSTVLRLAALGAAGTLLSACAAVPGWKMDTGAAANISTSTTAQMQTAGAEDASKEAQLQSATSEIDVALIRQLRDESRQAPGLNESLISPATPYVLGPGDVLQITVWDHPELAAAQLAPTQTATRAADPVAGFVIDQRGDVMFPYAGRVHVAGLTAEQAQAVLVRALGKSFVEPQVTLRVASYRASQIYKDGEIHTPGPQPINDIPMGLYEAISRAGGFSPTADQSRMVIVRDGVSHPINLSQMLERGQNPSKIVLKSGDVLRVPARDESGVFVMGEVNKPTTAMPMRNGKLSLSDALAQAGSVNLASSNPGQVYVIRDSLGDTPKVFHLDAKSPVAMILANQFDLQPHDVVYVDSGNLVRFSRVLSLLMPAINAGLTAAVVAK</sequence>
<feature type="domain" description="Polysaccharide export protein N-terminal" evidence="16">
    <location>
        <begin position="99"/>
        <end position="188"/>
    </location>
</feature>
<evidence type="ECO:0000313" key="19">
    <source>
        <dbReference type="Proteomes" id="UP000195221"/>
    </source>
</evidence>
<reference evidence="18 19" key="1">
    <citation type="submission" date="2017-03" db="EMBL/GenBank/DDBJ databases">
        <title>Genome analysis of strain PAMC 26577.</title>
        <authorList>
            <person name="Oh H.-M."/>
            <person name="Yang J.-A."/>
        </authorList>
    </citation>
    <scope>NUCLEOTIDE SEQUENCE [LARGE SCALE GENOMIC DNA]</scope>
    <source>
        <strain evidence="18 19">PAMC 26577</strain>
    </source>
</reference>
<evidence type="ECO:0000256" key="14">
    <source>
        <dbReference type="ARBA" id="ARBA00023288"/>
    </source>
</evidence>
<evidence type="ECO:0000256" key="7">
    <source>
        <dbReference type="ARBA" id="ARBA00022729"/>
    </source>
</evidence>
<dbReference type="Gene3D" id="3.30.1950.10">
    <property type="entry name" value="wza like domain"/>
    <property type="match status" value="1"/>
</dbReference>
<keyword evidence="9" id="KW-0406">Ion transport</keyword>
<dbReference type="PANTHER" id="PTHR33619:SF3">
    <property type="entry name" value="POLYSACCHARIDE EXPORT PROTEIN GFCE-RELATED"/>
    <property type="match status" value="1"/>
</dbReference>
<evidence type="ECO:0000256" key="13">
    <source>
        <dbReference type="ARBA" id="ARBA00023237"/>
    </source>
</evidence>
<feature type="domain" description="SLBB" evidence="17">
    <location>
        <begin position="280"/>
        <end position="362"/>
    </location>
</feature>
<protein>
    <submittedName>
        <fullName evidence="18">Polysaccharide export lipoprotein Wza</fullName>
    </submittedName>
</protein>
<feature type="domain" description="SLBB" evidence="17">
    <location>
        <begin position="196"/>
        <end position="272"/>
    </location>
</feature>
<feature type="signal peptide" evidence="15">
    <location>
        <begin position="1"/>
        <end position="29"/>
    </location>
</feature>
<evidence type="ECO:0000256" key="8">
    <source>
        <dbReference type="ARBA" id="ARBA00023047"/>
    </source>
</evidence>
<evidence type="ECO:0000256" key="12">
    <source>
        <dbReference type="ARBA" id="ARBA00023139"/>
    </source>
</evidence>
<evidence type="ECO:0000256" key="4">
    <source>
        <dbReference type="ARBA" id="ARBA00022452"/>
    </source>
</evidence>
<dbReference type="Gene3D" id="3.10.560.10">
    <property type="entry name" value="Outer membrane lipoprotein wza domain like"/>
    <property type="match status" value="2"/>
</dbReference>
<evidence type="ECO:0000256" key="9">
    <source>
        <dbReference type="ARBA" id="ARBA00023065"/>
    </source>
</evidence>
<dbReference type="PANTHER" id="PTHR33619">
    <property type="entry name" value="POLYSACCHARIDE EXPORT PROTEIN GFCE-RELATED"/>
    <property type="match status" value="1"/>
</dbReference>
<keyword evidence="8" id="KW-0625">Polysaccharide transport</keyword>
<keyword evidence="10" id="KW-0626">Porin</keyword>
<keyword evidence="11" id="KW-0472">Membrane</keyword>
<keyword evidence="6" id="KW-0812">Transmembrane</keyword>
<dbReference type="Pfam" id="PF02563">
    <property type="entry name" value="Poly_export"/>
    <property type="match status" value="1"/>
</dbReference>
<comment type="subcellular location">
    <subcellularLocation>
        <location evidence="1">Cell outer membrane</location>
        <topology evidence="1">Multi-pass membrane protein</topology>
    </subcellularLocation>
</comment>
<keyword evidence="14 18" id="KW-0449">Lipoprotein</keyword>
<comment type="caution">
    <text evidence="18">The sequence shown here is derived from an EMBL/GenBank/DDBJ whole genome shotgun (WGS) entry which is preliminary data.</text>
</comment>
<name>A0A242N2V1_CABSO</name>
<dbReference type="Proteomes" id="UP000195221">
    <property type="component" value="Unassembled WGS sequence"/>
</dbReference>
<accession>A0A242N2V1</accession>
<keyword evidence="7 15" id="KW-0732">Signal</keyword>
<dbReference type="EMBL" id="NBTZ01000030">
    <property type="protein sequence ID" value="OTP77476.1"/>
    <property type="molecule type" value="Genomic_DNA"/>
</dbReference>
<gene>
    <name evidence="18" type="ORF">PAMC26577_07565</name>
</gene>
<dbReference type="AlphaFoldDB" id="A0A242N2V1"/>
<evidence type="ECO:0000256" key="11">
    <source>
        <dbReference type="ARBA" id="ARBA00023136"/>
    </source>
</evidence>
<dbReference type="InterPro" id="IPR006311">
    <property type="entry name" value="TAT_signal"/>
</dbReference>
<comment type="similarity">
    <text evidence="2">Belongs to the BexD/CtrA/VexA family.</text>
</comment>
<keyword evidence="12" id="KW-0564">Palmitate</keyword>
<dbReference type="InterPro" id="IPR049712">
    <property type="entry name" value="Poly_export"/>
</dbReference>
<dbReference type="GO" id="GO:0006811">
    <property type="term" value="P:monoatomic ion transport"/>
    <property type="evidence" value="ECO:0007669"/>
    <property type="project" value="UniProtKB-KW"/>
</dbReference>